<feature type="domain" description="Ig-like" evidence="12">
    <location>
        <begin position="54"/>
        <end position="148"/>
    </location>
</feature>
<dbReference type="GeneID" id="114242785"/>
<keyword evidence="6 11" id="KW-1133">Transmembrane helix</keyword>
<dbReference type="InterPro" id="IPR036116">
    <property type="entry name" value="FN3_sf"/>
</dbReference>
<dbReference type="SMART" id="SM00060">
    <property type="entry name" value="FN3"/>
    <property type="match status" value="5"/>
</dbReference>
<dbReference type="InterPro" id="IPR003599">
    <property type="entry name" value="Ig_sub"/>
</dbReference>
<dbReference type="PROSITE" id="PS50853">
    <property type="entry name" value="FN3"/>
    <property type="match status" value="5"/>
</dbReference>
<dbReference type="PANTHER" id="PTHR44170:SF6">
    <property type="entry name" value="CONTACTIN"/>
    <property type="match status" value="1"/>
</dbReference>
<dbReference type="InterPro" id="IPR056754">
    <property type="entry name" value="DSCAM/DSCAML_C"/>
</dbReference>
<dbReference type="FunFam" id="2.60.40.10:FF:000719">
    <property type="entry name" value="nephrin isoform X1"/>
    <property type="match status" value="1"/>
</dbReference>
<dbReference type="Pfam" id="PF07679">
    <property type="entry name" value="I-set"/>
    <property type="match status" value="2"/>
</dbReference>
<keyword evidence="2 11" id="KW-0812">Transmembrane</keyword>
<dbReference type="Gene3D" id="2.60.40.10">
    <property type="entry name" value="Immunoglobulins"/>
    <property type="match status" value="10"/>
</dbReference>
<evidence type="ECO:0000259" key="13">
    <source>
        <dbReference type="PROSITE" id="PS50853"/>
    </source>
</evidence>
<dbReference type="Pfam" id="PF13927">
    <property type="entry name" value="Ig_3"/>
    <property type="match status" value="1"/>
</dbReference>
<feature type="domain" description="Fibronectin type-III" evidence="13">
    <location>
        <begin position="765"/>
        <end position="859"/>
    </location>
</feature>
<dbReference type="AlphaFoldDB" id="A0A6J2JJW0"/>
<accession>A0A6J2JJW0</accession>
<feature type="domain" description="Fibronectin type-III" evidence="13">
    <location>
        <begin position="374"/>
        <end position="473"/>
    </location>
</feature>
<dbReference type="GO" id="GO:0030154">
    <property type="term" value="P:cell differentiation"/>
    <property type="evidence" value="ECO:0007669"/>
    <property type="project" value="UniProtKB-ARBA"/>
</dbReference>
<evidence type="ECO:0000256" key="6">
    <source>
        <dbReference type="ARBA" id="ARBA00022989"/>
    </source>
</evidence>
<reference evidence="15" key="1">
    <citation type="submission" date="2025-08" db="UniProtKB">
        <authorList>
            <consortium name="RefSeq"/>
        </authorList>
    </citation>
    <scope>IDENTIFICATION</scope>
    <source>
        <tissue evidence="15">Silk gland</tissue>
    </source>
</reference>
<evidence type="ECO:0000256" key="8">
    <source>
        <dbReference type="ARBA" id="ARBA00023157"/>
    </source>
</evidence>
<dbReference type="SUPFAM" id="SSF48726">
    <property type="entry name" value="Immunoglobulin"/>
    <property type="match status" value="4"/>
</dbReference>
<evidence type="ECO:0000256" key="11">
    <source>
        <dbReference type="SAM" id="Phobius"/>
    </source>
</evidence>
<dbReference type="SMART" id="SM00409">
    <property type="entry name" value="IG"/>
    <property type="match status" value="4"/>
</dbReference>
<evidence type="ECO:0000256" key="10">
    <source>
        <dbReference type="SAM" id="MobiDB-lite"/>
    </source>
</evidence>
<evidence type="ECO:0000256" key="2">
    <source>
        <dbReference type="ARBA" id="ARBA00022692"/>
    </source>
</evidence>
<keyword evidence="8" id="KW-1015">Disulfide bond</keyword>
<keyword evidence="3" id="KW-0732">Signal</keyword>
<feature type="compositionally biased region" description="Polar residues" evidence="10">
    <location>
        <begin position="1215"/>
        <end position="1227"/>
    </location>
</feature>
<protein>
    <submittedName>
        <fullName evidence="15">Down syndrome cell adhesion molecule-like protein Dscam2</fullName>
    </submittedName>
</protein>
<dbReference type="InterPro" id="IPR013098">
    <property type="entry name" value="Ig_I-set"/>
</dbReference>
<evidence type="ECO:0000313" key="14">
    <source>
        <dbReference type="Proteomes" id="UP000504629"/>
    </source>
</evidence>
<feature type="domain" description="Fibronectin type-III" evidence="13">
    <location>
        <begin position="576"/>
        <end position="672"/>
    </location>
</feature>
<dbReference type="PANTHER" id="PTHR44170">
    <property type="entry name" value="PROTEIN SIDEKICK"/>
    <property type="match status" value="1"/>
</dbReference>
<dbReference type="GO" id="GO:0009653">
    <property type="term" value="P:anatomical structure morphogenesis"/>
    <property type="evidence" value="ECO:0007669"/>
    <property type="project" value="UniProtKB-ARBA"/>
</dbReference>
<gene>
    <name evidence="15" type="primary">LOC114242785</name>
</gene>
<evidence type="ECO:0000256" key="3">
    <source>
        <dbReference type="ARBA" id="ARBA00022729"/>
    </source>
</evidence>
<feature type="domain" description="Ig-like" evidence="12">
    <location>
        <begin position="152"/>
        <end position="234"/>
    </location>
</feature>
<keyword evidence="5" id="KW-0130">Cell adhesion</keyword>
<comment type="subcellular location">
    <subcellularLocation>
        <location evidence="1">Membrane</location>
        <topology evidence="1">Single-pass membrane protein</topology>
    </subcellularLocation>
</comment>
<sequence length="1247" mass="136682">MSLSSSVQEKSLDEFSFLIFSHVTSKHSGDYTCVASNTAAEVNHTARLAVKVAPSWVYEPQDVSALLGTQILINCATKGYPEPRVTWLKGHGTGATDFRPVSSLDLQFSILFNGSLGIAAAAHHHEGQYMCSSTNGIGRGLSKIITISINEPAHFEFSSRNMTVKRTTQTTLHCDARGDSPIQLQWTHNMKRVDLTTYRVSVSEKRSESGVSSQLTIAHAERHDSGVYRCRAENAYGRDELLIYLAVQELPEAPLGLHVAKRSGRGATLAWRRGYDGNAKLRNYRLQYRVVGENTRADNADWIDAPARDIPLDKVVERQHPAKLDTEIFLEYQLEGLRPATAYALRLAAVNDIGDSDYSESVIVQTLEEAPSEPPHNVQVQASSPGELIVKWQAPPQETWNGELVGYVITWRDATSIGVENMTQALTVSGWGVSHIVVSSLRAHTHYEVRVRAFNAIGPGPASVPITATTLEGAPEAPPVRVRCEPISAQSIRVWWEPPPLDSRGGVLLGYELIYEAVDDLDSQVETRRSGSLETVLQSLRRAANYSVSIRARTTAGAGPPSEPVYCSTLEDVPGSPADIKALANSEDTVIVSWLAPAQKNGKIKHYTIYNRPQRTGQHSQLMVLHRDEEDEYQVEVRGLQEHQVYEFWVTAATATGEGEMSAIVATKPNPRAPAKVTSFGRRLKFPVGRRARVACGAAGSPTPQRAWSRRTPSAPILQDPRFLVDGHHLVILNMDRLISDNYTCTVRNPWGEERSTWEIKALTEPARPVLRLATSAPSRLHLVWEPPHNGGSSLHGYTLEYARLKDSSWMSIYLPADSRAHSLERLSCGTVYKIRLTAHNAIGASPPSEDLNVSTKGGPSKAPAEKDLVAANSTCVRLNLLTWNSNGCPLLQFTISIKSFEDSSWMTSSVSPVQPFAVCRLTVASWYHLKVVANSAAGVTTANYYFSTLTDNGERIPAPAHFPPGGGDDGEERATATLAATAVGSVIVLLLLAAFIYKRSPLVACFRKSYEQGDISEEEEKSVEKRDNHRNCQQVYTSSPIKHPVTKKEQQEMYEISPYATFSMSGGAESAGDEGAAAGGAVGVGVGGAGATLRTFGRPEPAPLQAAPFRHKHRDPVNPDEYTLSRAMTLMVRRSESDSDSSGSPCAECTSSVSYRMPMAATKAKAKIENRTCKDFFGMEGLLTRVRSALASRDTRARTTSADGSDDTTRPRLQGTSNVRSRNEGISQYMYKDNKDCYKQIKKKYE</sequence>
<feature type="domain" description="Fibronectin type-III" evidence="13">
    <location>
        <begin position="478"/>
        <end position="572"/>
    </location>
</feature>
<dbReference type="InterPro" id="IPR003598">
    <property type="entry name" value="Ig_sub2"/>
</dbReference>
<feature type="region of interest" description="Disordered" evidence="10">
    <location>
        <begin position="1192"/>
        <end position="1227"/>
    </location>
</feature>
<keyword evidence="14" id="KW-1185">Reference proteome</keyword>
<evidence type="ECO:0000256" key="4">
    <source>
        <dbReference type="ARBA" id="ARBA00022737"/>
    </source>
</evidence>
<feature type="domain" description="Ig-like" evidence="12">
    <location>
        <begin position="674"/>
        <end position="764"/>
    </location>
</feature>
<proteinExistence type="predicted"/>
<dbReference type="PROSITE" id="PS50835">
    <property type="entry name" value="IG_LIKE"/>
    <property type="match status" value="3"/>
</dbReference>
<dbReference type="KEGG" id="bman:114242785"/>
<dbReference type="FunFam" id="2.60.40.10:FF:000104">
    <property type="entry name" value="Down syndrome cell adhesion molecule b"/>
    <property type="match status" value="1"/>
</dbReference>
<dbReference type="SUPFAM" id="SSF49265">
    <property type="entry name" value="Fibronectin type III"/>
    <property type="match status" value="4"/>
</dbReference>
<dbReference type="Pfam" id="PF00041">
    <property type="entry name" value="fn3"/>
    <property type="match status" value="5"/>
</dbReference>
<dbReference type="Pfam" id="PF25059">
    <property type="entry name" value="FN3_DSCAM-DSCAML_C"/>
    <property type="match status" value="1"/>
</dbReference>
<feature type="transmembrane region" description="Helical" evidence="11">
    <location>
        <begin position="979"/>
        <end position="998"/>
    </location>
</feature>
<evidence type="ECO:0000259" key="12">
    <source>
        <dbReference type="PROSITE" id="PS50835"/>
    </source>
</evidence>
<keyword evidence="7 11" id="KW-0472">Membrane</keyword>
<evidence type="ECO:0000256" key="1">
    <source>
        <dbReference type="ARBA" id="ARBA00004167"/>
    </source>
</evidence>
<dbReference type="RefSeq" id="XP_028029850.1">
    <property type="nucleotide sequence ID" value="XM_028174049.1"/>
</dbReference>
<name>A0A6J2JJW0_BOMMA</name>
<dbReference type="FunFam" id="2.60.40.10:FF:000028">
    <property type="entry name" value="Neuronal cell adhesion molecule"/>
    <property type="match status" value="2"/>
</dbReference>
<dbReference type="GO" id="GO:0098609">
    <property type="term" value="P:cell-cell adhesion"/>
    <property type="evidence" value="ECO:0007669"/>
    <property type="project" value="TreeGrafter"/>
</dbReference>
<dbReference type="Proteomes" id="UP000504629">
    <property type="component" value="Unplaced"/>
</dbReference>
<evidence type="ECO:0000313" key="15">
    <source>
        <dbReference type="RefSeq" id="XP_028029850.1"/>
    </source>
</evidence>
<dbReference type="GO" id="GO:0005886">
    <property type="term" value="C:plasma membrane"/>
    <property type="evidence" value="ECO:0007669"/>
    <property type="project" value="UniProtKB-SubCell"/>
</dbReference>
<organism evidence="14 15">
    <name type="scientific">Bombyx mandarina</name>
    <name type="common">Wild silk moth</name>
    <name type="synonym">Wild silkworm</name>
    <dbReference type="NCBI Taxonomy" id="7092"/>
    <lineage>
        <taxon>Eukaryota</taxon>
        <taxon>Metazoa</taxon>
        <taxon>Ecdysozoa</taxon>
        <taxon>Arthropoda</taxon>
        <taxon>Hexapoda</taxon>
        <taxon>Insecta</taxon>
        <taxon>Pterygota</taxon>
        <taxon>Neoptera</taxon>
        <taxon>Endopterygota</taxon>
        <taxon>Lepidoptera</taxon>
        <taxon>Glossata</taxon>
        <taxon>Ditrysia</taxon>
        <taxon>Bombycoidea</taxon>
        <taxon>Bombycidae</taxon>
        <taxon>Bombycinae</taxon>
        <taxon>Bombyx</taxon>
    </lineage>
</organism>
<dbReference type="InterPro" id="IPR036179">
    <property type="entry name" value="Ig-like_dom_sf"/>
</dbReference>
<dbReference type="InterPro" id="IPR007110">
    <property type="entry name" value="Ig-like_dom"/>
</dbReference>
<evidence type="ECO:0000256" key="7">
    <source>
        <dbReference type="ARBA" id="ARBA00023136"/>
    </source>
</evidence>
<dbReference type="OrthoDB" id="5969272at2759"/>
<feature type="domain" description="Fibronectin type-III" evidence="13">
    <location>
        <begin position="253"/>
        <end position="369"/>
    </location>
</feature>
<evidence type="ECO:0000256" key="9">
    <source>
        <dbReference type="ARBA" id="ARBA00023319"/>
    </source>
</evidence>
<keyword evidence="4" id="KW-0677">Repeat</keyword>
<keyword evidence="9" id="KW-0393">Immunoglobulin domain</keyword>
<dbReference type="InterPro" id="IPR003961">
    <property type="entry name" value="FN3_dom"/>
</dbReference>
<dbReference type="InterPro" id="IPR013783">
    <property type="entry name" value="Ig-like_fold"/>
</dbReference>
<dbReference type="CDD" id="cd00063">
    <property type="entry name" value="FN3"/>
    <property type="match status" value="5"/>
</dbReference>
<evidence type="ECO:0000256" key="5">
    <source>
        <dbReference type="ARBA" id="ARBA00022889"/>
    </source>
</evidence>
<dbReference type="SMART" id="SM00408">
    <property type="entry name" value="IGc2"/>
    <property type="match status" value="3"/>
</dbReference>